<reference evidence="1" key="1">
    <citation type="journal article" date="2020" name="mSystems">
        <title>Genome- and Community-Level Interaction Insights into Carbon Utilization and Element Cycling Functions of Hydrothermarchaeota in Hydrothermal Sediment.</title>
        <authorList>
            <person name="Zhou Z."/>
            <person name="Liu Y."/>
            <person name="Xu W."/>
            <person name="Pan J."/>
            <person name="Luo Z.H."/>
            <person name="Li M."/>
        </authorList>
    </citation>
    <scope>NUCLEOTIDE SEQUENCE [LARGE SCALE GENOMIC DNA]</scope>
    <source>
        <strain evidence="1">HyVt-233</strain>
    </source>
</reference>
<proteinExistence type="predicted"/>
<dbReference type="InterPro" id="IPR005358">
    <property type="entry name" value="Puta_zinc/iron-chelating_dom"/>
</dbReference>
<dbReference type="AlphaFoldDB" id="A0A7C0U1M9"/>
<sequence length="245" mass="28713">MIKLRWPVVNLKDKFQFACHPGLPCFTECCRRLEVILTPYDILRLKKALNISSESFLERYTEVIFPENIGLPMLKLKKQKNCPFLGEKGCLIYSHRPSVCRLYPLGSGFSSKKRVYFLIKEPECLGFQAKKTITVGEWINSQGLKEYEEMNALFAELIFLKNKIRPVGLTVKETKMFFMSCYNLDSFREFVLKSSFCNRFDLTPKHLRKIEKNDTFLLKLAFDWLKFALFGQPTLKLKNERIPSH</sequence>
<accession>A0A7C0U1M9</accession>
<dbReference type="PANTHER" id="PTHR35866:SF1">
    <property type="entry name" value="YKGJ FAMILY CYSTEINE CLUSTER PROTEIN"/>
    <property type="match status" value="1"/>
</dbReference>
<gene>
    <name evidence="1" type="ORF">ENG63_00870</name>
</gene>
<name>A0A7C0U1M9_DESA2</name>
<organism evidence="1">
    <name type="scientific">Desulfofervidus auxilii</name>
    <dbReference type="NCBI Taxonomy" id="1621989"/>
    <lineage>
        <taxon>Bacteria</taxon>
        <taxon>Pseudomonadati</taxon>
        <taxon>Thermodesulfobacteriota</taxon>
        <taxon>Candidatus Desulfofervidia</taxon>
        <taxon>Candidatus Desulfofervidales</taxon>
        <taxon>Candidatus Desulfofervidaceae</taxon>
        <taxon>Candidatus Desulfofervidus</taxon>
    </lineage>
</organism>
<dbReference type="Proteomes" id="UP000886289">
    <property type="component" value="Unassembled WGS sequence"/>
</dbReference>
<dbReference type="PANTHER" id="PTHR35866">
    <property type="entry name" value="PUTATIVE-RELATED"/>
    <property type="match status" value="1"/>
</dbReference>
<protein>
    <submittedName>
        <fullName evidence="1">YkgJ family cysteine cluster protein</fullName>
    </submittedName>
</protein>
<comment type="caution">
    <text evidence="1">The sequence shown here is derived from an EMBL/GenBank/DDBJ whole genome shotgun (WGS) entry which is preliminary data.</text>
</comment>
<dbReference type="Pfam" id="PF03692">
    <property type="entry name" value="CxxCxxCC"/>
    <property type="match status" value="1"/>
</dbReference>
<evidence type="ECO:0000313" key="1">
    <source>
        <dbReference type="EMBL" id="HDD43402.1"/>
    </source>
</evidence>
<dbReference type="EMBL" id="DRBS01000036">
    <property type="protein sequence ID" value="HDD43402.1"/>
    <property type="molecule type" value="Genomic_DNA"/>
</dbReference>